<dbReference type="EMBL" id="NMVO01000014">
    <property type="protein sequence ID" value="OYO12821.1"/>
    <property type="molecule type" value="Genomic_DNA"/>
</dbReference>
<dbReference type="OrthoDB" id="5143202at2"/>
<dbReference type="Proteomes" id="UP000215896">
    <property type="component" value="Unassembled WGS sequence"/>
</dbReference>
<accession>A0A255GB67</accession>
<evidence type="ECO:0000313" key="3">
    <source>
        <dbReference type="Proteomes" id="UP000215896"/>
    </source>
</evidence>
<reference evidence="2 3" key="1">
    <citation type="submission" date="2017-07" db="EMBL/GenBank/DDBJ databases">
        <title>Draft whole genome sequences of clinical Proprionibacteriaceae strains.</title>
        <authorList>
            <person name="Bernier A.-M."/>
            <person name="Bernard K."/>
            <person name="Domingo M.-C."/>
        </authorList>
    </citation>
    <scope>NUCLEOTIDE SEQUENCE [LARGE SCALE GENOMIC DNA]</scope>
    <source>
        <strain evidence="2 3">NML 030167</strain>
    </source>
</reference>
<comment type="caution">
    <text evidence="2">The sequence shown here is derived from an EMBL/GenBank/DDBJ whole genome shotgun (WGS) entry which is preliminary data.</text>
</comment>
<organism evidence="2 3">
    <name type="scientific">Enemella evansiae</name>
    <dbReference type="NCBI Taxonomy" id="2016499"/>
    <lineage>
        <taxon>Bacteria</taxon>
        <taxon>Bacillati</taxon>
        <taxon>Actinomycetota</taxon>
        <taxon>Actinomycetes</taxon>
        <taxon>Propionibacteriales</taxon>
        <taxon>Propionibacteriaceae</taxon>
        <taxon>Enemella</taxon>
    </lineage>
</organism>
<feature type="domain" description="AbiEi antitoxin N-terminal" evidence="1">
    <location>
        <begin position="3"/>
        <end position="37"/>
    </location>
</feature>
<dbReference type="RefSeq" id="WP_094405899.1">
    <property type="nucleotide sequence ID" value="NZ_NMVN01000012.1"/>
</dbReference>
<evidence type="ECO:0000259" key="1">
    <source>
        <dbReference type="Pfam" id="PF13338"/>
    </source>
</evidence>
<proteinExistence type="predicted"/>
<dbReference type="Pfam" id="PF13338">
    <property type="entry name" value="AbiEi_4"/>
    <property type="match status" value="1"/>
</dbReference>
<dbReference type="AlphaFoldDB" id="A0A255GB67"/>
<dbReference type="InterPro" id="IPR025159">
    <property type="entry name" value="AbiEi_N"/>
</dbReference>
<name>A0A255GB67_9ACTN</name>
<evidence type="ECO:0000313" key="2">
    <source>
        <dbReference type="EMBL" id="OYO12821.1"/>
    </source>
</evidence>
<gene>
    <name evidence="2" type="ORF">CGZ94_13050</name>
</gene>
<keyword evidence="3" id="KW-1185">Reference proteome</keyword>
<protein>
    <recommendedName>
        <fullName evidence="1">AbiEi antitoxin N-terminal domain-containing protein</fullName>
    </recommendedName>
</protein>
<sequence>MEIVTTAELLKSGIDHPGIRKLVTSGDLQRVRRGVYLRGPDQQLVAEEQHRALIRAVLCDRPDAVLSHVSAAVVHGLPVPLRSLGRVHLIRRAKHPGGKRFNHSYLHRVVQEIPTCVIAGLVVTDLATTVLDLIRVLDPADAVAVADRALAKKLQRQVLLDRVAAEAGRRGNAQARQVLRFADPLAESPGESWARWAFHRAGLPAPRLQVEFFDDAGNFVARPDFDWPDLGVSAEFDGEVKYGRLLGPGQDVASVIRAEKDREERFRRASGRWLVRVVNRELADVAALRRTVLDAAGYAGRTAG</sequence>